<evidence type="ECO:0000313" key="3">
    <source>
        <dbReference type="EMBL" id="KAA0976187.1"/>
    </source>
</evidence>
<feature type="chain" id="PRO_5039533771" evidence="2">
    <location>
        <begin position="26"/>
        <end position="254"/>
    </location>
</feature>
<proteinExistence type="predicted"/>
<dbReference type="RefSeq" id="WP_007271274.1">
    <property type="nucleotide sequence ID" value="NZ_JBITUG010000007.1"/>
</dbReference>
<evidence type="ECO:0000256" key="1">
    <source>
        <dbReference type="SAM" id="MobiDB-lite"/>
    </source>
</evidence>
<gene>
    <name evidence="3" type="ORF">FQ154_11355</name>
</gene>
<dbReference type="GO" id="GO:0016853">
    <property type="term" value="F:isomerase activity"/>
    <property type="evidence" value="ECO:0007669"/>
    <property type="project" value="UniProtKB-KW"/>
</dbReference>
<name>A0A5B0EAY1_9MICC</name>
<dbReference type="PANTHER" id="PTHR47245:SF2">
    <property type="entry name" value="PEPTIDYL-PROLYL CIS-TRANS ISOMERASE HP_0175-RELATED"/>
    <property type="match status" value="1"/>
</dbReference>
<dbReference type="PROSITE" id="PS51257">
    <property type="entry name" value="PROKAR_LIPOPROTEIN"/>
    <property type="match status" value="1"/>
</dbReference>
<evidence type="ECO:0000256" key="2">
    <source>
        <dbReference type="SAM" id="SignalP"/>
    </source>
</evidence>
<feature type="compositionally biased region" description="Low complexity" evidence="1">
    <location>
        <begin position="33"/>
        <end position="47"/>
    </location>
</feature>
<reference evidence="3 4" key="1">
    <citation type="submission" date="2019-07" db="EMBL/GenBank/DDBJ databases">
        <title>Analysis of the biochemical properties, biological activity and biotechnological potential of siderophores and biosurfactants produced by Antarctic psychrotolerant bacteria.</title>
        <authorList>
            <person name="Styczynski M."/>
            <person name="Krucon T."/>
            <person name="Decewicz P."/>
            <person name="Dziewit L."/>
        </authorList>
    </citation>
    <scope>NUCLEOTIDE SEQUENCE [LARGE SCALE GENOMIC DNA]</scope>
    <source>
        <strain evidence="3 4">ANT_H27</strain>
    </source>
</reference>
<dbReference type="Proteomes" id="UP000323856">
    <property type="component" value="Unassembled WGS sequence"/>
</dbReference>
<dbReference type="OrthoDB" id="4775280at2"/>
<sequence length="254" mass="27803">MLQKKWVLSMALVASLSFMTGCSAAAEPEAAAVSSEAAEESAAAEAEGPTPDVSKVPDVVATVNGEEITKDDFVRIYEGQFAQVQQQAEMSGEKMDQEQLRKQTAEGLVNTELLIQQAAKKKIFATEKDMTAALGDVAKSNEMDTKAFLAAMDKQGLNEDAVRLQLKTQLEVERLISKEVGDFKPSEKETKAAYQVVLDQYKGQSTTDEKGAKAPKYDDIKKELAQQLKLQKEGAAVKKYTETLRKDAKITLNM</sequence>
<comment type="caution">
    <text evidence="3">The sequence shown here is derived from an EMBL/GenBank/DDBJ whole genome shotgun (WGS) entry which is preliminary data.</text>
</comment>
<protein>
    <submittedName>
        <fullName evidence="3">Peptidylprolyl isomerase</fullName>
    </submittedName>
</protein>
<keyword evidence="2" id="KW-0732">Signal</keyword>
<dbReference type="Pfam" id="PF13624">
    <property type="entry name" value="SurA_N_3"/>
    <property type="match status" value="1"/>
</dbReference>
<dbReference type="InterPro" id="IPR027304">
    <property type="entry name" value="Trigger_fact/SurA_dom_sf"/>
</dbReference>
<evidence type="ECO:0000313" key="4">
    <source>
        <dbReference type="Proteomes" id="UP000323856"/>
    </source>
</evidence>
<dbReference type="Gene3D" id="1.10.4030.10">
    <property type="entry name" value="Porin chaperone SurA, peptide-binding domain"/>
    <property type="match status" value="1"/>
</dbReference>
<dbReference type="InterPro" id="IPR050245">
    <property type="entry name" value="PrsA_foldase"/>
</dbReference>
<dbReference type="SUPFAM" id="SSF109998">
    <property type="entry name" value="Triger factor/SurA peptide-binding domain-like"/>
    <property type="match status" value="1"/>
</dbReference>
<dbReference type="PANTHER" id="PTHR47245">
    <property type="entry name" value="PEPTIDYLPROLYL ISOMERASE"/>
    <property type="match status" value="1"/>
</dbReference>
<accession>A0A5B0EAY1</accession>
<feature type="signal peptide" evidence="2">
    <location>
        <begin position="1"/>
        <end position="25"/>
    </location>
</feature>
<keyword evidence="3" id="KW-0413">Isomerase</keyword>
<dbReference type="AlphaFoldDB" id="A0A5B0EAY1"/>
<dbReference type="EMBL" id="VOBL01000011">
    <property type="protein sequence ID" value="KAA0976187.1"/>
    <property type="molecule type" value="Genomic_DNA"/>
</dbReference>
<feature type="region of interest" description="Disordered" evidence="1">
    <location>
        <begin position="33"/>
        <end position="56"/>
    </location>
</feature>
<organism evidence="3 4">
    <name type="scientific">Paeniglutamicibacter gangotriensis</name>
    <dbReference type="NCBI Taxonomy" id="254787"/>
    <lineage>
        <taxon>Bacteria</taxon>
        <taxon>Bacillati</taxon>
        <taxon>Actinomycetota</taxon>
        <taxon>Actinomycetes</taxon>
        <taxon>Micrococcales</taxon>
        <taxon>Micrococcaceae</taxon>
        <taxon>Paeniglutamicibacter</taxon>
    </lineage>
</organism>